<dbReference type="InterPro" id="IPR026516">
    <property type="entry name" value="THAP1/10"/>
</dbReference>
<feature type="domain" description="THAP-type" evidence="6">
    <location>
        <begin position="1"/>
        <end position="79"/>
    </location>
</feature>
<dbReference type="EMBL" id="JBDJPC010000009">
    <property type="protein sequence ID" value="KAL1492078.1"/>
    <property type="molecule type" value="Genomic_DNA"/>
</dbReference>
<evidence type="ECO:0000256" key="5">
    <source>
        <dbReference type="PROSITE-ProRule" id="PRU00309"/>
    </source>
</evidence>
<accession>A0ABD1EBQ4</accession>
<name>A0ABD1EBQ4_HYPHA</name>
<keyword evidence="1" id="KW-0479">Metal-binding</keyword>
<dbReference type="SUPFAM" id="SSF57716">
    <property type="entry name" value="Glucocorticoid receptor-like (DNA-binding domain)"/>
    <property type="match status" value="1"/>
</dbReference>
<dbReference type="Pfam" id="PF05485">
    <property type="entry name" value="THAP"/>
    <property type="match status" value="1"/>
</dbReference>
<keyword evidence="4 5" id="KW-0238">DNA-binding</keyword>
<evidence type="ECO:0000256" key="4">
    <source>
        <dbReference type="ARBA" id="ARBA00023125"/>
    </source>
</evidence>
<evidence type="ECO:0000313" key="8">
    <source>
        <dbReference type="Proteomes" id="UP001566132"/>
    </source>
</evidence>
<evidence type="ECO:0000259" key="6">
    <source>
        <dbReference type="PROSITE" id="PS50950"/>
    </source>
</evidence>
<dbReference type="SMART" id="SM00980">
    <property type="entry name" value="THAP"/>
    <property type="match status" value="1"/>
</dbReference>
<evidence type="ECO:0000256" key="2">
    <source>
        <dbReference type="ARBA" id="ARBA00022771"/>
    </source>
</evidence>
<proteinExistence type="predicted"/>
<dbReference type="PANTHER" id="PTHR46600">
    <property type="entry name" value="THAP DOMAIN-CONTAINING"/>
    <property type="match status" value="1"/>
</dbReference>
<dbReference type="SMART" id="SM00692">
    <property type="entry name" value="DM3"/>
    <property type="match status" value="1"/>
</dbReference>
<organism evidence="7 8">
    <name type="scientific">Hypothenemus hampei</name>
    <name type="common">Coffee berry borer</name>
    <dbReference type="NCBI Taxonomy" id="57062"/>
    <lineage>
        <taxon>Eukaryota</taxon>
        <taxon>Metazoa</taxon>
        <taxon>Ecdysozoa</taxon>
        <taxon>Arthropoda</taxon>
        <taxon>Hexapoda</taxon>
        <taxon>Insecta</taxon>
        <taxon>Pterygota</taxon>
        <taxon>Neoptera</taxon>
        <taxon>Endopterygota</taxon>
        <taxon>Coleoptera</taxon>
        <taxon>Polyphaga</taxon>
        <taxon>Cucujiformia</taxon>
        <taxon>Curculionidae</taxon>
        <taxon>Scolytinae</taxon>
        <taxon>Hypothenemus</taxon>
    </lineage>
</organism>
<dbReference type="GO" id="GO:0003677">
    <property type="term" value="F:DNA binding"/>
    <property type="evidence" value="ECO:0007669"/>
    <property type="project" value="UniProtKB-UniRule"/>
</dbReference>
<dbReference type="GO" id="GO:0008270">
    <property type="term" value="F:zinc ion binding"/>
    <property type="evidence" value="ECO:0007669"/>
    <property type="project" value="UniProtKB-KW"/>
</dbReference>
<dbReference type="Proteomes" id="UP001566132">
    <property type="component" value="Unassembled WGS sequence"/>
</dbReference>
<keyword evidence="8" id="KW-1185">Reference proteome</keyword>
<keyword evidence="3" id="KW-0862">Zinc</keyword>
<reference evidence="7 8" key="1">
    <citation type="submission" date="2024-05" db="EMBL/GenBank/DDBJ databases">
        <title>Genetic variation in Jamaican populations of the coffee berry borer (Hypothenemus hampei).</title>
        <authorList>
            <person name="Errbii M."/>
            <person name="Myrie A."/>
        </authorList>
    </citation>
    <scope>NUCLEOTIDE SEQUENCE [LARGE SCALE GENOMIC DNA]</scope>
    <source>
        <strain evidence="7">JA-Hopewell-2020-01-JO</strain>
        <tissue evidence="7">Whole body</tissue>
    </source>
</reference>
<evidence type="ECO:0000256" key="3">
    <source>
        <dbReference type="ARBA" id="ARBA00022833"/>
    </source>
</evidence>
<dbReference type="AlphaFoldDB" id="A0ABD1EBQ4"/>
<comment type="caution">
    <text evidence="7">The sequence shown here is derived from an EMBL/GenBank/DDBJ whole genome shotgun (WGS) entry which is preliminary data.</text>
</comment>
<evidence type="ECO:0000256" key="1">
    <source>
        <dbReference type="ARBA" id="ARBA00022723"/>
    </source>
</evidence>
<dbReference type="InterPro" id="IPR006612">
    <property type="entry name" value="THAP_Znf"/>
</dbReference>
<protein>
    <recommendedName>
        <fullName evidence="6">THAP-type domain-containing protein</fullName>
    </recommendedName>
</protein>
<evidence type="ECO:0000313" key="7">
    <source>
        <dbReference type="EMBL" id="KAL1492078.1"/>
    </source>
</evidence>
<keyword evidence="2 5" id="KW-0863">Zinc-finger</keyword>
<sequence length="315" mass="36003">MSCAVKGCKNTDKDSAMHDFPSDPEIFSQWVKACARDDICYETRHNCRVCVLHFSEDMRLNVADKEQGLLKPNAVPNIHLSIDSVADDTDSPIKGNETIISENSSTSAVTGPSQLYNNVSHNAIPPNTRKTEQQSIHRYPVSRLIVRRKLGSRTSHNRGMPFIKRCYSFIRYLFEVAERLNKENARVEWRLNEASDFSRTLAELLNKVNKSTYKMLLSKIQLQDALHLKRRFTLEEKLSVLTLFNESPKTYRVLSKIFGLPSNATLLNLLNKVPFAAGINKPILNSLRHPVRYPSKIHKYCTLLFDEIPLKKSEV</sequence>
<dbReference type="PROSITE" id="PS50950">
    <property type="entry name" value="ZF_THAP"/>
    <property type="match status" value="1"/>
</dbReference>
<gene>
    <name evidence="7" type="ORF">ABEB36_012573</name>
</gene>
<dbReference type="PANTHER" id="PTHR46600:SF11">
    <property type="entry name" value="THAP DOMAIN-CONTAINING PROTEIN 10"/>
    <property type="match status" value="1"/>
</dbReference>